<dbReference type="EMBL" id="CM017326">
    <property type="protein sequence ID" value="KAE8076126.1"/>
    <property type="molecule type" value="Genomic_DNA"/>
</dbReference>
<evidence type="ECO:0000313" key="3">
    <source>
        <dbReference type="Proteomes" id="UP000327013"/>
    </source>
</evidence>
<proteinExistence type="predicted"/>
<accession>A0A5N6RCM8</accession>
<sequence length="480" mass="51375">MNSQSQQYPQLVNSSSPIGTMIPTPGMSHGGNSTMHVASSVDTSMISAGGPNGIAPTSINTGSLLPSSAAGIHGGSFNRSDGPLSNGYQQSPANFSLSSGGNMSSMGAQTITSQMIPTPGFNSNSNNNNNNNQSYMNLESANNGGGFSTVESTVVSQPLQQKQHLGGQNSRILHNLGSQMGSGGIRSGLQQKAYGFPNGGLGLIGNNLQIVNESGTSEGFLTGDGYGMSNSDSFGSGNFYNAATSVGSMMNTQNLGSVSLPSISKSNPPLINQSNLQATQQAVYIKPQSVDQSEKINFQAPMTSRDNVLHSHQQQQFQQQSHQFQQRHQFVQQQRQQKQLSQQDQHMLNNESFGQPQISPDLGSHVKREPGAEHHNEVMPSQLSEQFQLTDMPNQFQQISAGDRSRGVSHLTFPSAEHDICSPRSQNSQQMQQLLHPDQLVTDSQSDSNPLSVGAIRISTAGSMECSITRQESHTKEHVT</sequence>
<evidence type="ECO:0000313" key="2">
    <source>
        <dbReference type="EMBL" id="KAE8076126.1"/>
    </source>
</evidence>
<dbReference type="Proteomes" id="UP000327013">
    <property type="component" value="Chromosome 6"/>
</dbReference>
<dbReference type="OrthoDB" id="1740108at2759"/>
<feature type="region of interest" description="Disordered" evidence="1">
    <location>
        <begin position="1"/>
        <end position="26"/>
    </location>
</feature>
<keyword evidence="3" id="KW-1185">Reference proteome</keyword>
<feature type="compositionally biased region" description="Basic and acidic residues" evidence="1">
    <location>
        <begin position="364"/>
        <end position="377"/>
    </location>
</feature>
<feature type="compositionally biased region" description="Polar residues" evidence="1">
    <location>
        <begin position="1"/>
        <end position="18"/>
    </location>
</feature>
<feature type="compositionally biased region" description="Polar residues" evidence="1">
    <location>
        <begin position="86"/>
        <end position="95"/>
    </location>
</feature>
<feature type="compositionally biased region" description="Low complexity" evidence="1">
    <location>
        <begin position="122"/>
        <end position="132"/>
    </location>
</feature>
<feature type="compositionally biased region" description="Polar residues" evidence="1">
    <location>
        <begin position="347"/>
        <end position="358"/>
    </location>
</feature>
<protein>
    <submittedName>
        <fullName evidence="2">Uncharacterized protein</fullName>
    </submittedName>
</protein>
<organism evidence="2 3">
    <name type="scientific">Carpinus fangiana</name>
    <dbReference type="NCBI Taxonomy" id="176857"/>
    <lineage>
        <taxon>Eukaryota</taxon>
        <taxon>Viridiplantae</taxon>
        <taxon>Streptophyta</taxon>
        <taxon>Embryophyta</taxon>
        <taxon>Tracheophyta</taxon>
        <taxon>Spermatophyta</taxon>
        <taxon>Magnoliopsida</taxon>
        <taxon>eudicotyledons</taxon>
        <taxon>Gunneridae</taxon>
        <taxon>Pentapetalae</taxon>
        <taxon>rosids</taxon>
        <taxon>fabids</taxon>
        <taxon>Fagales</taxon>
        <taxon>Betulaceae</taxon>
        <taxon>Carpinus</taxon>
    </lineage>
</organism>
<feature type="compositionally biased region" description="Polar residues" evidence="1">
    <location>
        <begin position="133"/>
        <end position="142"/>
    </location>
</feature>
<name>A0A5N6RCM8_9ROSI</name>
<gene>
    <name evidence="2" type="ORF">FH972_014793</name>
</gene>
<feature type="region of interest" description="Disordered" evidence="1">
    <location>
        <begin position="116"/>
        <end position="149"/>
    </location>
</feature>
<feature type="compositionally biased region" description="Low complexity" evidence="1">
    <location>
        <begin position="310"/>
        <end position="346"/>
    </location>
</feature>
<evidence type="ECO:0000256" key="1">
    <source>
        <dbReference type="SAM" id="MobiDB-lite"/>
    </source>
</evidence>
<reference evidence="2 3" key="1">
    <citation type="submission" date="2019-06" db="EMBL/GenBank/DDBJ databases">
        <title>A chromosomal-level reference genome of Carpinus fangiana (Coryloideae, Betulaceae).</title>
        <authorList>
            <person name="Yang X."/>
            <person name="Wang Z."/>
            <person name="Zhang L."/>
            <person name="Hao G."/>
            <person name="Liu J."/>
            <person name="Yang Y."/>
        </authorList>
    </citation>
    <scope>NUCLEOTIDE SEQUENCE [LARGE SCALE GENOMIC DNA]</scope>
    <source>
        <strain evidence="2">Cfa_2016G</strain>
        <tissue evidence="2">Leaf</tissue>
    </source>
</reference>
<dbReference type="AlphaFoldDB" id="A0A5N6RCM8"/>
<feature type="region of interest" description="Disordered" evidence="1">
    <location>
        <begin position="74"/>
        <end position="104"/>
    </location>
</feature>
<feature type="region of interest" description="Disordered" evidence="1">
    <location>
        <begin position="307"/>
        <end position="378"/>
    </location>
</feature>